<name>A0ABN9QU37_9DINO</name>
<protein>
    <submittedName>
        <fullName evidence="2">Uncharacterized protein</fullName>
    </submittedName>
</protein>
<organism evidence="2 3">
    <name type="scientific">Prorocentrum cordatum</name>
    <dbReference type="NCBI Taxonomy" id="2364126"/>
    <lineage>
        <taxon>Eukaryota</taxon>
        <taxon>Sar</taxon>
        <taxon>Alveolata</taxon>
        <taxon>Dinophyceae</taxon>
        <taxon>Prorocentrales</taxon>
        <taxon>Prorocentraceae</taxon>
        <taxon>Prorocentrum</taxon>
    </lineage>
</organism>
<keyword evidence="3" id="KW-1185">Reference proteome</keyword>
<comment type="caution">
    <text evidence="2">The sequence shown here is derived from an EMBL/GenBank/DDBJ whole genome shotgun (WGS) entry which is preliminary data.</text>
</comment>
<evidence type="ECO:0000313" key="3">
    <source>
        <dbReference type="Proteomes" id="UP001189429"/>
    </source>
</evidence>
<proteinExistence type="predicted"/>
<gene>
    <name evidence="2" type="ORF">PCOR1329_LOCUS14229</name>
</gene>
<dbReference type="Proteomes" id="UP001189429">
    <property type="component" value="Unassembled WGS sequence"/>
</dbReference>
<evidence type="ECO:0000313" key="2">
    <source>
        <dbReference type="EMBL" id="CAK0808721.1"/>
    </source>
</evidence>
<feature type="compositionally biased region" description="Basic and acidic residues" evidence="1">
    <location>
        <begin position="128"/>
        <end position="137"/>
    </location>
</feature>
<sequence length="149" mass="15739">MAGVVTCLEPLEVRPHGISESLTFLHVEAADDGCADEHRAGPPGMDTDLRALDMAKMCLQQGMPQLAKVFMDTVRDEAGHGGQVRRMPPHSQQASFAALSGANSGGRGALRVPVRGGPARGVRGPRGRRVEGGRGDLRGPAADSPRRLR</sequence>
<dbReference type="EMBL" id="CAUYUJ010004237">
    <property type="protein sequence ID" value="CAK0808721.1"/>
    <property type="molecule type" value="Genomic_DNA"/>
</dbReference>
<feature type="non-terminal residue" evidence="2">
    <location>
        <position position="149"/>
    </location>
</feature>
<feature type="region of interest" description="Disordered" evidence="1">
    <location>
        <begin position="78"/>
        <end position="149"/>
    </location>
</feature>
<reference evidence="2" key="1">
    <citation type="submission" date="2023-10" db="EMBL/GenBank/DDBJ databases">
        <authorList>
            <person name="Chen Y."/>
            <person name="Shah S."/>
            <person name="Dougan E. K."/>
            <person name="Thang M."/>
            <person name="Chan C."/>
        </authorList>
    </citation>
    <scope>NUCLEOTIDE SEQUENCE [LARGE SCALE GENOMIC DNA]</scope>
</reference>
<evidence type="ECO:0000256" key="1">
    <source>
        <dbReference type="SAM" id="MobiDB-lite"/>
    </source>
</evidence>
<accession>A0ABN9QU37</accession>
<feature type="compositionally biased region" description="Low complexity" evidence="1">
    <location>
        <begin position="111"/>
        <end position="122"/>
    </location>
</feature>